<dbReference type="OrthoDB" id="2057101at2"/>
<evidence type="ECO:0000313" key="2">
    <source>
        <dbReference type="Proteomes" id="UP000037392"/>
    </source>
</evidence>
<organism evidence="1 2">
    <name type="scientific">[Clostridium] citroniae WAL-19142</name>
    <dbReference type="NCBI Taxonomy" id="742734"/>
    <lineage>
        <taxon>Bacteria</taxon>
        <taxon>Bacillati</taxon>
        <taxon>Bacillota</taxon>
        <taxon>Clostridia</taxon>
        <taxon>Lachnospirales</taxon>
        <taxon>Lachnospiraceae</taxon>
        <taxon>Enterocloster</taxon>
    </lineage>
</organism>
<gene>
    <name evidence="1" type="ORF">HMPREF9470_03485</name>
</gene>
<evidence type="ECO:0000313" key="1">
    <source>
        <dbReference type="EMBL" id="KMW17796.1"/>
    </source>
</evidence>
<dbReference type="AlphaFoldDB" id="A0A0J9C079"/>
<comment type="caution">
    <text evidence="1">The sequence shown here is derived from an EMBL/GenBank/DDBJ whole genome shotgun (WGS) entry which is preliminary data.</text>
</comment>
<name>A0A0J9C079_9FIRM</name>
<reference evidence="1 2" key="1">
    <citation type="submission" date="2011-04" db="EMBL/GenBank/DDBJ databases">
        <title>The Genome Sequence of Clostridium citroniae WAL-19142.</title>
        <authorList>
            <consortium name="The Broad Institute Genome Sequencing Platform"/>
            <person name="Earl A."/>
            <person name="Ward D."/>
            <person name="Feldgarden M."/>
            <person name="Gevers D."/>
            <person name="Warren Y.A."/>
            <person name="Tyrrell K.L."/>
            <person name="Citron D.M."/>
            <person name="Goldstein E.J."/>
            <person name="Daigneault M."/>
            <person name="Allen-Vercoe E."/>
            <person name="Young S.K."/>
            <person name="Zeng Q."/>
            <person name="Gargeya S."/>
            <person name="Fitzgerald M."/>
            <person name="Haas B."/>
            <person name="Abouelleil A."/>
            <person name="Alvarado L."/>
            <person name="Arachchi H.M."/>
            <person name="Berlin A."/>
            <person name="Brown A."/>
            <person name="Chapman S.B."/>
            <person name="Chen Z."/>
            <person name="Dunbar C."/>
            <person name="Freedman E."/>
            <person name="Gearin G."/>
            <person name="Gellesch M."/>
            <person name="Goldberg J."/>
            <person name="Griggs A."/>
            <person name="Gujja S."/>
            <person name="Heilman E.R."/>
            <person name="Heiman D."/>
            <person name="Howarth C."/>
            <person name="Larson L."/>
            <person name="Lui A."/>
            <person name="MacDonald P.J."/>
            <person name="Mehta T."/>
            <person name="Montmayeur A."/>
            <person name="Murphy C."/>
            <person name="Neiman D."/>
            <person name="Pearson M."/>
            <person name="Priest M."/>
            <person name="Roberts A."/>
            <person name="Saif S."/>
            <person name="Shea T."/>
            <person name="Shenoy N."/>
            <person name="Sisk P."/>
            <person name="Stolte C."/>
            <person name="Sykes S."/>
            <person name="White J."/>
            <person name="Yandava C."/>
            <person name="Wortman J."/>
            <person name="Nusbaum C."/>
            <person name="Birren B."/>
        </authorList>
    </citation>
    <scope>NUCLEOTIDE SEQUENCE [LARGE SCALE GENOMIC DNA]</scope>
    <source>
        <strain evidence="1 2">WAL-19142</strain>
    </source>
</reference>
<dbReference type="PATRIC" id="fig|742734.4.peg.3736"/>
<dbReference type="GeneID" id="93166368"/>
<protein>
    <submittedName>
        <fullName evidence="1">Uncharacterized protein</fullName>
    </submittedName>
</protein>
<dbReference type="EMBL" id="ADLK01000026">
    <property type="protein sequence ID" value="KMW17796.1"/>
    <property type="molecule type" value="Genomic_DNA"/>
</dbReference>
<dbReference type="Proteomes" id="UP000037392">
    <property type="component" value="Unassembled WGS sequence"/>
</dbReference>
<proteinExistence type="predicted"/>
<dbReference type="RefSeq" id="WP_007857883.1">
    <property type="nucleotide sequence ID" value="NZ_KQ235880.1"/>
</dbReference>
<accession>A0A0J9C079</accession>
<sequence>MRVEALKYRSEQNLDIIIFVDFNVMSEEHTKRWTIAEIAYKKLLVNKYNFLSDTYRDEDDYFQMGPEERTAYVLNKQIEFVGEEKLREALMAAWNMIKPDPDQVLGIR</sequence>